<feature type="chain" id="PRO_5031189678" evidence="4">
    <location>
        <begin position="22"/>
        <end position="459"/>
    </location>
</feature>
<feature type="compositionally biased region" description="Low complexity" evidence="2">
    <location>
        <begin position="411"/>
        <end position="430"/>
    </location>
</feature>
<dbReference type="PANTHER" id="PTHR44103">
    <property type="entry name" value="PROPROTEIN CONVERTASE P"/>
    <property type="match status" value="1"/>
</dbReference>
<evidence type="ECO:0000256" key="3">
    <source>
        <dbReference type="SAM" id="Phobius"/>
    </source>
</evidence>
<feature type="region of interest" description="Disordered" evidence="2">
    <location>
        <begin position="410"/>
        <end position="434"/>
    </location>
</feature>
<keyword evidence="3" id="KW-0812">Transmembrane</keyword>
<keyword evidence="3" id="KW-0472">Membrane</keyword>
<evidence type="ECO:0000256" key="4">
    <source>
        <dbReference type="SAM" id="SignalP"/>
    </source>
</evidence>
<sequence>MKKLTSIFLSLPLLISTLSNAAEIEISFNGSGTVKAIEANTECNENCTIINDLATNTLQAVATSGQFSGWSGQQCDAGSGVMLDTAIETLGFIPSGAKTLVSADINQDNSEDLAYISLFDGQVGFFVNEGNGNFDRRTLAVNLNYPAALAFYDWDNDNDADLLVTEYGANNIKLYSNNGQGDFTFTKDMRVSGYRPYAISVNDINQDNIPDLALSSFTANTGGNLSVLVESINNAETAWFINNGQDEFELATTVSNTAAITIDTYIDSQTNLVELVAAEIETGDIALYAYDIDAAQVKRSLVGNGSSVYGAAFEDIDNNGTIDVLTSHYQPKNIQLSYRKADGSFDAPTIIGGFAQGTTATAFLDIDNNGYKDLLTGEFNNNKFLYVKTLGYRDCLVKSDSKIAITANFEQQSSSSTPNNSNTSQSSKSESGGGGSTSFISLLIALTIVVIRKVKLKYR</sequence>
<dbReference type="Pfam" id="PF13517">
    <property type="entry name" value="FG-GAP_3"/>
    <property type="match status" value="2"/>
</dbReference>
<keyword evidence="6" id="KW-1185">Reference proteome</keyword>
<gene>
    <name evidence="5" type="ORF">HII17_09055</name>
</gene>
<evidence type="ECO:0000313" key="5">
    <source>
        <dbReference type="EMBL" id="NMP31709.1"/>
    </source>
</evidence>
<dbReference type="RefSeq" id="WP_169075057.1">
    <property type="nucleotide sequence ID" value="NZ_JABBXH010000003.1"/>
</dbReference>
<reference evidence="5 6" key="1">
    <citation type="submission" date="2020-04" db="EMBL/GenBank/DDBJ databases">
        <title>Thalassotalea sp. M1531, isolated from the surface of marine red alga.</title>
        <authorList>
            <person name="Pang L."/>
            <person name="Lu D.-C."/>
        </authorList>
    </citation>
    <scope>NUCLEOTIDE SEQUENCE [LARGE SCALE GENOMIC DNA]</scope>
    <source>
        <strain evidence="5 6">M1531</strain>
    </source>
</reference>
<proteinExistence type="predicted"/>
<feature type="signal peptide" evidence="4">
    <location>
        <begin position="1"/>
        <end position="21"/>
    </location>
</feature>
<dbReference type="EMBL" id="JABBXH010000003">
    <property type="protein sequence ID" value="NMP31709.1"/>
    <property type="molecule type" value="Genomic_DNA"/>
</dbReference>
<protein>
    <submittedName>
        <fullName evidence="5">VCBS repeat-containing protein</fullName>
    </submittedName>
</protein>
<dbReference type="Proteomes" id="UP000568664">
    <property type="component" value="Unassembled WGS sequence"/>
</dbReference>
<name>A0A7Y0LCI8_9GAMM</name>
<organism evidence="5 6">
    <name type="scientific">Thalassotalea algicola</name>
    <dbReference type="NCBI Taxonomy" id="2716224"/>
    <lineage>
        <taxon>Bacteria</taxon>
        <taxon>Pseudomonadati</taxon>
        <taxon>Pseudomonadota</taxon>
        <taxon>Gammaproteobacteria</taxon>
        <taxon>Alteromonadales</taxon>
        <taxon>Colwelliaceae</taxon>
        <taxon>Thalassotalea</taxon>
    </lineage>
</organism>
<comment type="caution">
    <text evidence="5">The sequence shown here is derived from an EMBL/GenBank/DDBJ whole genome shotgun (WGS) entry which is preliminary data.</text>
</comment>
<keyword evidence="1 4" id="KW-0732">Signal</keyword>
<evidence type="ECO:0000313" key="6">
    <source>
        <dbReference type="Proteomes" id="UP000568664"/>
    </source>
</evidence>
<feature type="transmembrane region" description="Helical" evidence="3">
    <location>
        <begin position="432"/>
        <end position="451"/>
    </location>
</feature>
<dbReference type="InterPro" id="IPR028994">
    <property type="entry name" value="Integrin_alpha_N"/>
</dbReference>
<dbReference type="AlphaFoldDB" id="A0A7Y0LCI8"/>
<dbReference type="PANTHER" id="PTHR44103:SF1">
    <property type="entry name" value="PROPROTEIN CONVERTASE P"/>
    <property type="match status" value="1"/>
</dbReference>
<dbReference type="SUPFAM" id="SSF69318">
    <property type="entry name" value="Integrin alpha N-terminal domain"/>
    <property type="match status" value="1"/>
</dbReference>
<evidence type="ECO:0000256" key="1">
    <source>
        <dbReference type="ARBA" id="ARBA00022729"/>
    </source>
</evidence>
<keyword evidence="3" id="KW-1133">Transmembrane helix</keyword>
<dbReference type="Gene3D" id="2.130.10.130">
    <property type="entry name" value="Integrin alpha, N-terminal"/>
    <property type="match status" value="1"/>
</dbReference>
<dbReference type="InterPro" id="IPR013517">
    <property type="entry name" value="FG-GAP"/>
</dbReference>
<evidence type="ECO:0000256" key="2">
    <source>
        <dbReference type="SAM" id="MobiDB-lite"/>
    </source>
</evidence>
<accession>A0A7Y0LCI8</accession>